<evidence type="ECO:0008006" key="6">
    <source>
        <dbReference type="Google" id="ProtNLM"/>
    </source>
</evidence>
<dbReference type="PANTHER" id="PTHR11008:SF32">
    <property type="entry name" value="CIRCADIAN CLOCK-CONTROLLED PROTEIN DAYWAKE-RELATED"/>
    <property type="match status" value="1"/>
</dbReference>
<dbReference type="AlphaFoldDB" id="A0AA38IGA0"/>
<evidence type="ECO:0000256" key="3">
    <source>
        <dbReference type="ARBA" id="ARBA00060902"/>
    </source>
</evidence>
<dbReference type="FunFam" id="3.15.10.30:FF:000001">
    <property type="entry name" value="Takeout-like protein 1"/>
    <property type="match status" value="1"/>
</dbReference>
<evidence type="ECO:0000313" key="5">
    <source>
        <dbReference type="Proteomes" id="UP001168821"/>
    </source>
</evidence>
<dbReference type="SMART" id="SM00700">
    <property type="entry name" value="JHBP"/>
    <property type="match status" value="1"/>
</dbReference>
<dbReference type="InterPro" id="IPR038606">
    <property type="entry name" value="To_sf"/>
</dbReference>
<dbReference type="InterPro" id="IPR010562">
    <property type="entry name" value="Haemolymph_juvenile_hormone-bd"/>
</dbReference>
<dbReference type="GO" id="GO:0007623">
    <property type="term" value="P:circadian rhythm"/>
    <property type="evidence" value="ECO:0007669"/>
    <property type="project" value="UniProtKB-ARBA"/>
</dbReference>
<comment type="similarity">
    <text evidence="3">Belongs to the TO family.</text>
</comment>
<keyword evidence="5" id="KW-1185">Reference proteome</keyword>
<dbReference type="Proteomes" id="UP001168821">
    <property type="component" value="Unassembled WGS sequence"/>
</dbReference>
<evidence type="ECO:0000256" key="1">
    <source>
        <dbReference type="ARBA" id="ARBA00022729"/>
    </source>
</evidence>
<keyword evidence="1" id="KW-0732">Signal</keyword>
<dbReference type="EMBL" id="JALNTZ010000004">
    <property type="protein sequence ID" value="KAJ3654886.1"/>
    <property type="molecule type" value="Genomic_DNA"/>
</dbReference>
<dbReference type="PANTHER" id="PTHR11008">
    <property type="entry name" value="PROTEIN TAKEOUT-LIKE PROTEIN"/>
    <property type="match status" value="1"/>
</dbReference>
<protein>
    <recommendedName>
        <fullName evidence="6">Protein takeout</fullName>
    </recommendedName>
</protein>
<keyword evidence="2" id="KW-0090">Biological rhythms</keyword>
<reference evidence="4" key="1">
    <citation type="journal article" date="2023" name="G3 (Bethesda)">
        <title>Whole genome assemblies of Zophobas morio and Tenebrio molitor.</title>
        <authorList>
            <person name="Kaur S."/>
            <person name="Stinson S.A."/>
            <person name="diCenzo G.C."/>
        </authorList>
    </citation>
    <scope>NUCLEOTIDE SEQUENCE</scope>
    <source>
        <strain evidence="4">QUZm001</strain>
    </source>
</reference>
<accession>A0AA38IGA0</accession>
<dbReference type="GO" id="GO:0005615">
    <property type="term" value="C:extracellular space"/>
    <property type="evidence" value="ECO:0007669"/>
    <property type="project" value="TreeGrafter"/>
</dbReference>
<dbReference type="Pfam" id="PF06585">
    <property type="entry name" value="JHBP"/>
    <property type="match status" value="1"/>
</dbReference>
<gene>
    <name evidence="4" type="ORF">Zmor_014039</name>
</gene>
<name>A0AA38IGA0_9CUCU</name>
<organism evidence="4 5">
    <name type="scientific">Zophobas morio</name>
    <dbReference type="NCBI Taxonomy" id="2755281"/>
    <lineage>
        <taxon>Eukaryota</taxon>
        <taxon>Metazoa</taxon>
        <taxon>Ecdysozoa</taxon>
        <taxon>Arthropoda</taxon>
        <taxon>Hexapoda</taxon>
        <taxon>Insecta</taxon>
        <taxon>Pterygota</taxon>
        <taxon>Neoptera</taxon>
        <taxon>Endopterygota</taxon>
        <taxon>Coleoptera</taxon>
        <taxon>Polyphaga</taxon>
        <taxon>Cucujiformia</taxon>
        <taxon>Tenebrionidae</taxon>
        <taxon>Zophobas</taxon>
    </lineage>
</organism>
<sequence length="207" mass="23728">MKPFLQQGIPEFNIPTISPFFVPEVTIQHGSRGDSINYKVMLKNLQIFGFDTYKFDKFDFDVKNLQFQSSMKMDAMYLKGHYIADGKILSIPVSGNGTMSCNVTNTSGTLKQDGKIVLRKDNIKYLELEPPVIHINVGKILDYHYNGLFDGNEVLAKAAEKIFKDYQEELTEEVKPAIEKIIEEIVYDLQKKTTYKVPYDELYPIHG</sequence>
<evidence type="ECO:0000256" key="2">
    <source>
        <dbReference type="ARBA" id="ARBA00023108"/>
    </source>
</evidence>
<proteinExistence type="inferred from homology"/>
<comment type="caution">
    <text evidence="4">The sequence shown here is derived from an EMBL/GenBank/DDBJ whole genome shotgun (WGS) entry which is preliminary data.</text>
</comment>
<dbReference type="Gene3D" id="3.15.10.30">
    <property type="entry name" value="Haemolymph juvenile hormone binding protein"/>
    <property type="match status" value="1"/>
</dbReference>
<evidence type="ECO:0000313" key="4">
    <source>
        <dbReference type="EMBL" id="KAJ3654886.1"/>
    </source>
</evidence>